<dbReference type="SUPFAM" id="SSF55681">
    <property type="entry name" value="Class II aaRS and biotin synthetases"/>
    <property type="match status" value="1"/>
</dbReference>
<dbReference type="PANTHER" id="PTHR22594:SF34">
    <property type="entry name" value="ASPARAGINE--TRNA LIGASE, MITOCHONDRIAL-RELATED"/>
    <property type="match status" value="1"/>
</dbReference>
<evidence type="ECO:0000256" key="2">
    <source>
        <dbReference type="ARBA" id="ARBA00022741"/>
    </source>
</evidence>
<evidence type="ECO:0000256" key="1">
    <source>
        <dbReference type="ARBA" id="ARBA00022598"/>
    </source>
</evidence>
<evidence type="ECO:0000256" key="4">
    <source>
        <dbReference type="ARBA" id="ARBA00022917"/>
    </source>
</evidence>
<dbReference type="GO" id="GO:0005739">
    <property type="term" value="C:mitochondrion"/>
    <property type="evidence" value="ECO:0007669"/>
    <property type="project" value="TreeGrafter"/>
</dbReference>
<dbReference type="SUPFAM" id="SSF50249">
    <property type="entry name" value="Nucleic acid-binding proteins"/>
    <property type="match status" value="1"/>
</dbReference>
<accession>A0A9P1MD99</accession>
<feature type="compositionally biased region" description="Basic and acidic residues" evidence="6">
    <location>
        <begin position="235"/>
        <end position="247"/>
    </location>
</feature>
<comment type="caution">
    <text evidence="8">The sequence shown here is derived from an EMBL/GenBank/DDBJ whole genome shotgun (WGS) entry which is preliminary data.</text>
</comment>
<dbReference type="PANTHER" id="PTHR22594">
    <property type="entry name" value="ASPARTYL/LYSYL-TRNA SYNTHETASE"/>
    <property type="match status" value="1"/>
</dbReference>
<keyword evidence="2" id="KW-0547">Nucleotide-binding</keyword>
<evidence type="ECO:0000313" key="9">
    <source>
        <dbReference type="Proteomes" id="UP000838763"/>
    </source>
</evidence>
<keyword evidence="3" id="KW-0067">ATP-binding</keyword>
<dbReference type="GO" id="GO:0005524">
    <property type="term" value="F:ATP binding"/>
    <property type="evidence" value="ECO:0007669"/>
    <property type="project" value="UniProtKB-KW"/>
</dbReference>
<dbReference type="InterPro" id="IPR012340">
    <property type="entry name" value="NA-bd_OB-fold"/>
</dbReference>
<dbReference type="Proteomes" id="UP000838763">
    <property type="component" value="Unassembled WGS sequence"/>
</dbReference>
<feature type="compositionally biased region" description="Low complexity" evidence="6">
    <location>
        <begin position="1"/>
        <end position="13"/>
    </location>
</feature>
<feature type="compositionally biased region" description="Low complexity" evidence="6">
    <location>
        <begin position="224"/>
        <end position="234"/>
    </location>
</feature>
<dbReference type="EMBL" id="CALLCH030000016">
    <property type="protein sequence ID" value="CAI4217556.1"/>
    <property type="molecule type" value="Genomic_DNA"/>
</dbReference>
<dbReference type="CDD" id="cd04318">
    <property type="entry name" value="EcAsnRS_like_N"/>
    <property type="match status" value="1"/>
</dbReference>
<dbReference type="GO" id="GO:0006421">
    <property type="term" value="P:asparaginyl-tRNA aminoacylation"/>
    <property type="evidence" value="ECO:0007669"/>
    <property type="project" value="TreeGrafter"/>
</dbReference>
<keyword evidence="9" id="KW-1185">Reference proteome</keyword>
<feature type="compositionally biased region" description="Gly residues" evidence="6">
    <location>
        <begin position="34"/>
        <end position="44"/>
    </location>
</feature>
<dbReference type="AlphaFoldDB" id="A0A9P1MD99"/>
<dbReference type="InterPro" id="IPR045864">
    <property type="entry name" value="aa-tRNA-synth_II/BPL/LPL"/>
</dbReference>
<organism evidence="8 9">
    <name type="scientific">Parascedosporium putredinis</name>
    <dbReference type="NCBI Taxonomy" id="1442378"/>
    <lineage>
        <taxon>Eukaryota</taxon>
        <taxon>Fungi</taxon>
        <taxon>Dikarya</taxon>
        <taxon>Ascomycota</taxon>
        <taxon>Pezizomycotina</taxon>
        <taxon>Sordariomycetes</taxon>
        <taxon>Hypocreomycetidae</taxon>
        <taxon>Microascales</taxon>
        <taxon>Microascaceae</taxon>
        <taxon>Parascedosporium</taxon>
    </lineage>
</organism>
<keyword evidence="1" id="KW-0436">Ligase</keyword>
<evidence type="ECO:0000313" key="8">
    <source>
        <dbReference type="EMBL" id="CAI4217556.1"/>
    </source>
</evidence>
<keyword evidence="5" id="KW-0030">Aminoacyl-tRNA synthetase</keyword>
<dbReference type="PRINTS" id="PR01042">
    <property type="entry name" value="TRNASYNTHASP"/>
</dbReference>
<feature type="domain" description="Aminoacyl-transfer RNA synthetases class-II family profile" evidence="7">
    <location>
        <begin position="181"/>
        <end position="539"/>
    </location>
</feature>
<sequence>MQTSESSEVGESASESRRAQADVFEPPDADGKRFGAGTGVGPTGSGYRATPRTVAEFLGAEPGDKVEDAVVHGYVRSVRKLKSDRFLNIGDGSTVKHLQAIAPKSIAGELRVGAAVRLRGSWVPSEQREQFQTHELKVNEVEVLGPSDPGNYPLQNKYQTLEFLRTLPHLRSRIPLNSALLRLRSDATVALTRFFAERGYTQTHPPLITSSDCEGAGEVFSLSAGKPKAAAQPGAKDEEAKNRKGEEEGVSGPRKKASEAPDTFFRSPKYLTVSTQLHLEALAQSVGNVWTLSPTFRAEKSDTSRHMAEFYMVEAEMSFVEDMDAVMDLAEDMVRGVVERLSSESSAAREILSAAQRVTGDAESLIGPADELQARWDGLGAGAPRWPRIRYAEAIELLQAAEASGEAQFEHTPAWGVSLQAEHEKYLAMAPPALLPLQLALPAGDRSHGRLLRPARARRVRDRRGSMREHRLGPLLAAMERNGMPAPSAKPGRSTSNLDWYVDLRRWGSPPHGGFGLGFDRLLVYLVGAQNVKDMVAFPRWFGRCDC</sequence>
<dbReference type="Gene3D" id="3.30.930.10">
    <property type="entry name" value="Bira Bifunctional Protein, Domain 2"/>
    <property type="match status" value="2"/>
</dbReference>
<feature type="region of interest" description="Disordered" evidence="6">
    <location>
        <begin position="1"/>
        <end position="49"/>
    </location>
</feature>
<dbReference type="OrthoDB" id="43906at2759"/>
<proteinExistence type="predicted"/>
<dbReference type="GO" id="GO:0004816">
    <property type="term" value="F:asparagine-tRNA ligase activity"/>
    <property type="evidence" value="ECO:0007669"/>
    <property type="project" value="TreeGrafter"/>
</dbReference>
<evidence type="ECO:0000256" key="5">
    <source>
        <dbReference type="ARBA" id="ARBA00023146"/>
    </source>
</evidence>
<dbReference type="Gene3D" id="2.40.50.140">
    <property type="entry name" value="Nucleic acid-binding proteins"/>
    <property type="match status" value="1"/>
</dbReference>
<gene>
    <name evidence="8" type="ORF">PPNO1_LOCUS7163</name>
</gene>
<evidence type="ECO:0000259" key="7">
    <source>
        <dbReference type="PROSITE" id="PS50862"/>
    </source>
</evidence>
<dbReference type="InterPro" id="IPR006195">
    <property type="entry name" value="aa-tRNA-synth_II"/>
</dbReference>
<keyword evidence="4" id="KW-0648">Protein biosynthesis</keyword>
<dbReference type="Pfam" id="PF00152">
    <property type="entry name" value="tRNA-synt_2"/>
    <property type="match status" value="2"/>
</dbReference>
<protein>
    <recommendedName>
        <fullName evidence="7">Aminoacyl-transfer RNA synthetases class-II family profile domain-containing protein</fullName>
    </recommendedName>
</protein>
<reference evidence="8" key="1">
    <citation type="submission" date="2022-11" db="EMBL/GenBank/DDBJ databases">
        <authorList>
            <person name="Scott C."/>
            <person name="Bruce N."/>
        </authorList>
    </citation>
    <scope>NUCLEOTIDE SEQUENCE</scope>
</reference>
<evidence type="ECO:0000256" key="6">
    <source>
        <dbReference type="SAM" id="MobiDB-lite"/>
    </source>
</evidence>
<name>A0A9P1MD99_9PEZI</name>
<evidence type="ECO:0000256" key="3">
    <source>
        <dbReference type="ARBA" id="ARBA00022840"/>
    </source>
</evidence>
<feature type="region of interest" description="Disordered" evidence="6">
    <location>
        <begin position="224"/>
        <end position="261"/>
    </location>
</feature>
<dbReference type="PROSITE" id="PS50862">
    <property type="entry name" value="AA_TRNA_LIGASE_II"/>
    <property type="match status" value="1"/>
</dbReference>
<dbReference type="InterPro" id="IPR004364">
    <property type="entry name" value="Aa-tRNA-synt_II"/>
</dbReference>
<dbReference type="InterPro" id="IPR002312">
    <property type="entry name" value="Asp/Asn-tRNA-synth_IIb"/>
</dbReference>